<protein>
    <recommendedName>
        <fullName evidence="4">Cytochrome P450</fullName>
    </recommendedName>
</protein>
<dbReference type="Proteomes" id="UP000540989">
    <property type="component" value="Unassembled WGS sequence"/>
</dbReference>
<comment type="similarity">
    <text evidence="1">Belongs to the cytochrome P450 family.</text>
</comment>
<dbReference type="AlphaFoldDB" id="A0A7W8E2B7"/>
<dbReference type="InterPro" id="IPR002397">
    <property type="entry name" value="Cyt_P450_B"/>
</dbReference>
<accession>A0A7W8E2B7</accession>
<evidence type="ECO:0008006" key="4">
    <source>
        <dbReference type="Google" id="ProtNLM"/>
    </source>
</evidence>
<evidence type="ECO:0000313" key="3">
    <source>
        <dbReference type="Proteomes" id="UP000540989"/>
    </source>
</evidence>
<keyword evidence="3" id="KW-1185">Reference proteome</keyword>
<reference evidence="2 3" key="1">
    <citation type="submission" date="2020-08" db="EMBL/GenBank/DDBJ databases">
        <title>Genomic Encyclopedia of Type Strains, Phase IV (KMG-V): Genome sequencing to study the core and pangenomes of soil and plant-associated prokaryotes.</title>
        <authorList>
            <person name="Whitman W."/>
        </authorList>
    </citation>
    <scope>NUCLEOTIDE SEQUENCE [LARGE SCALE GENOMIC DNA]</scope>
    <source>
        <strain evidence="2 3">M8UP14</strain>
    </source>
</reference>
<dbReference type="EMBL" id="JACHIP010000001">
    <property type="protein sequence ID" value="MBB5056014.1"/>
    <property type="molecule type" value="Genomic_DNA"/>
</dbReference>
<dbReference type="GO" id="GO:0016705">
    <property type="term" value="F:oxidoreductase activity, acting on paired donors, with incorporation or reduction of molecular oxygen"/>
    <property type="evidence" value="ECO:0007669"/>
    <property type="project" value="InterPro"/>
</dbReference>
<dbReference type="RefSeq" id="WP_184213724.1">
    <property type="nucleotide sequence ID" value="NZ_JACHIP010000001.1"/>
</dbReference>
<proteinExistence type="inferred from homology"/>
<dbReference type="Pfam" id="PF00067">
    <property type="entry name" value="p450"/>
    <property type="match status" value="1"/>
</dbReference>
<comment type="caution">
    <text evidence="2">The sequence shown here is derived from an EMBL/GenBank/DDBJ whole genome shotgun (WGS) entry which is preliminary data.</text>
</comment>
<dbReference type="SUPFAM" id="SSF48264">
    <property type="entry name" value="Cytochrome P450"/>
    <property type="match status" value="1"/>
</dbReference>
<dbReference type="PANTHER" id="PTHR46696:SF6">
    <property type="entry name" value="P450, PUTATIVE (EUROFUNG)-RELATED"/>
    <property type="match status" value="1"/>
</dbReference>
<name>A0A7W8E2B7_9BACT</name>
<dbReference type="GO" id="GO:0004497">
    <property type="term" value="F:monooxygenase activity"/>
    <property type="evidence" value="ECO:0007669"/>
    <property type="project" value="InterPro"/>
</dbReference>
<dbReference type="PANTHER" id="PTHR46696">
    <property type="entry name" value="P450, PUTATIVE (EUROFUNG)-RELATED"/>
    <property type="match status" value="1"/>
</dbReference>
<organism evidence="2 3">
    <name type="scientific">Granulicella aggregans</name>
    <dbReference type="NCBI Taxonomy" id="474949"/>
    <lineage>
        <taxon>Bacteria</taxon>
        <taxon>Pseudomonadati</taxon>
        <taxon>Acidobacteriota</taxon>
        <taxon>Terriglobia</taxon>
        <taxon>Terriglobales</taxon>
        <taxon>Acidobacteriaceae</taxon>
        <taxon>Granulicella</taxon>
    </lineage>
</organism>
<dbReference type="PRINTS" id="PR00359">
    <property type="entry name" value="BP450"/>
</dbReference>
<dbReference type="GO" id="GO:0005506">
    <property type="term" value="F:iron ion binding"/>
    <property type="evidence" value="ECO:0007669"/>
    <property type="project" value="InterPro"/>
</dbReference>
<dbReference type="InterPro" id="IPR036396">
    <property type="entry name" value="Cyt_P450_sf"/>
</dbReference>
<evidence type="ECO:0000313" key="2">
    <source>
        <dbReference type="EMBL" id="MBB5056014.1"/>
    </source>
</evidence>
<dbReference type="Gene3D" id="1.10.630.10">
    <property type="entry name" value="Cytochrome P450"/>
    <property type="match status" value="2"/>
</dbReference>
<sequence>MRSAEKKSVPLWKSDELDSPIPPVVEPAYFDQELNAWVLSRHADVLAALRSRSLVMYSSQLQTEEDERAMARMRAQTIEALSHVQLRTWADAISLTIDETLASLPEDQVVDLLEAYLRPACLALAAMVTEIEEKDAASLRELAHSVSASAAEPADPVLRENARAVTPELQACFHAKAESLRDSGFVALSHTLPCLLANGCYALLEHPEQWTILHKQPASVDQAIEELMRYAGLSRYLRRRATEDIVLAGASISKNDQLILRIVAANHDPERFACPNSLEVLRREAGQLTLGAGPHACVGASLLRMASAAILRPLLTRFASATLSGSVDWHGGSGFRAPTQLPVVLRETHHEKA</sequence>
<gene>
    <name evidence="2" type="ORF">HDF16_000683</name>
</gene>
<dbReference type="InterPro" id="IPR001128">
    <property type="entry name" value="Cyt_P450"/>
</dbReference>
<evidence type="ECO:0000256" key="1">
    <source>
        <dbReference type="ARBA" id="ARBA00010617"/>
    </source>
</evidence>
<dbReference type="GO" id="GO:0020037">
    <property type="term" value="F:heme binding"/>
    <property type="evidence" value="ECO:0007669"/>
    <property type="project" value="InterPro"/>
</dbReference>